<sequence length="161" mass="17530">MLPAITNHSLRQSFIPPSPRRTHLPDNVTLMPLPSSCRDPSPSPPISAEPLSFPCRNPPSSFPCQSHVALAPRISINHPPASPAAVLHLHLPASLTHQQHLTSPSTTHQEQPNQSTRGRGNPEGKKNSGKRVGIYKVDFREVLSKCLLELCCGCKSNSPFD</sequence>
<dbReference type="EMBL" id="CM056815">
    <property type="protein sequence ID" value="KAJ8629518.1"/>
    <property type="molecule type" value="Genomic_DNA"/>
</dbReference>
<evidence type="ECO:0000313" key="2">
    <source>
        <dbReference type="Proteomes" id="UP001234297"/>
    </source>
</evidence>
<protein>
    <submittedName>
        <fullName evidence="1">Uncharacterized protein</fullName>
    </submittedName>
</protein>
<evidence type="ECO:0000313" key="1">
    <source>
        <dbReference type="EMBL" id="KAJ8629518.1"/>
    </source>
</evidence>
<comment type="caution">
    <text evidence="1">The sequence shown here is derived from an EMBL/GenBank/DDBJ whole genome shotgun (WGS) entry which is preliminary data.</text>
</comment>
<proteinExistence type="predicted"/>
<organism evidence="1 2">
    <name type="scientific">Persea americana</name>
    <name type="common">Avocado</name>
    <dbReference type="NCBI Taxonomy" id="3435"/>
    <lineage>
        <taxon>Eukaryota</taxon>
        <taxon>Viridiplantae</taxon>
        <taxon>Streptophyta</taxon>
        <taxon>Embryophyta</taxon>
        <taxon>Tracheophyta</taxon>
        <taxon>Spermatophyta</taxon>
        <taxon>Magnoliopsida</taxon>
        <taxon>Magnoliidae</taxon>
        <taxon>Laurales</taxon>
        <taxon>Lauraceae</taxon>
        <taxon>Persea</taxon>
    </lineage>
</organism>
<keyword evidence="2" id="KW-1185">Reference proteome</keyword>
<reference evidence="1 2" key="1">
    <citation type="journal article" date="2022" name="Hortic Res">
        <title>A haplotype resolved chromosomal level avocado genome allows analysis of novel avocado genes.</title>
        <authorList>
            <person name="Nath O."/>
            <person name="Fletcher S.J."/>
            <person name="Hayward A."/>
            <person name="Shaw L.M."/>
            <person name="Masouleh A.K."/>
            <person name="Furtado A."/>
            <person name="Henry R.J."/>
            <person name="Mitter N."/>
        </authorList>
    </citation>
    <scope>NUCLEOTIDE SEQUENCE [LARGE SCALE GENOMIC DNA]</scope>
    <source>
        <strain evidence="2">cv. Hass</strain>
    </source>
</reference>
<gene>
    <name evidence="1" type="ORF">MRB53_022841</name>
</gene>
<dbReference type="Proteomes" id="UP001234297">
    <property type="component" value="Chromosome 7"/>
</dbReference>
<name>A0ACC2L8Y5_PERAE</name>
<accession>A0ACC2L8Y5</accession>